<dbReference type="InterPro" id="IPR010243">
    <property type="entry name" value="RNA_pol_bsu_bac"/>
</dbReference>
<evidence type="ECO:0000256" key="4">
    <source>
        <dbReference type="ARBA" id="ARBA00022695"/>
    </source>
</evidence>
<gene>
    <name evidence="12" type="ORF">LCGC14_1797130</name>
</gene>
<evidence type="ECO:0000256" key="2">
    <source>
        <dbReference type="ARBA" id="ARBA00022478"/>
    </source>
</evidence>
<dbReference type="Pfam" id="PF04565">
    <property type="entry name" value="RNA_pol_Rpb2_3"/>
    <property type="match status" value="1"/>
</dbReference>
<evidence type="ECO:0000256" key="1">
    <source>
        <dbReference type="ARBA" id="ARBA00012418"/>
    </source>
</evidence>
<dbReference type="SUPFAM" id="SSF64484">
    <property type="entry name" value="beta and beta-prime subunits of DNA dependent RNA-polymerase"/>
    <property type="match status" value="1"/>
</dbReference>
<dbReference type="Pfam" id="PF04561">
    <property type="entry name" value="RNA_pol_Rpb2_2"/>
    <property type="match status" value="1"/>
</dbReference>
<dbReference type="InterPro" id="IPR007120">
    <property type="entry name" value="DNA-dir_RNAP_su2_dom"/>
</dbReference>
<reference evidence="12" key="1">
    <citation type="journal article" date="2015" name="Nature">
        <title>Complex archaea that bridge the gap between prokaryotes and eukaryotes.</title>
        <authorList>
            <person name="Spang A."/>
            <person name="Saw J.H."/>
            <person name="Jorgensen S.L."/>
            <person name="Zaremba-Niedzwiedzka K."/>
            <person name="Martijn J."/>
            <person name="Lind A.E."/>
            <person name="van Eijk R."/>
            <person name="Schleper C."/>
            <person name="Guy L."/>
            <person name="Ettema T.J."/>
        </authorList>
    </citation>
    <scope>NUCLEOTIDE SEQUENCE</scope>
</reference>
<dbReference type="GO" id="GO:0003677">
    <property type="term" value="F:DNA binding"/>
    <property type="evidence" value="ECO:0007669"/>
    <property type="project" value="InterPro"/>
</dbReference>
<name>A0A0F9GQU1_9ZZZZ</name>
<feature type="non-terminal residue" evidence="12">
    <location>
        <position position="791"/>
    </location>
</feature>
<evidence type="ECO:0000259" key="8">
    <source>
        <dbReference type="Pfam" id="PF04561"/>
    </source>
</evidence>
<dbReference type="Pfam" id="PF00562">
    <property type="entry name" value="RNA_pol_Rpb2_6"/>
    <property type="match status" value="1"/>
</dbReference>
<feature type="domain" description="DNA-directed RNA polymerase subunit 2 hybrid-binding" evidence="7">
    <location>
        <begin position="647"/>
        <end position="791"/>
    </location>
</feature>
<dbReference type="NCBIfam" id="TIGR02013">
    <property type="entry name" value="rpoB"/>
    <property type="match status" value="1"/>
</dbReference>
<dbReference type="CDD" id="cd00653">
    <property type="entry name" value="RNA_pol_B_RPB2"/>
    <property type="match status" value="1"/>
</dbReference>
<evidence type="ECO:0000259" key="9">
    <source>
        <dbReference type="Pfam" id="PF04563"/>
    </source>
</evidence>
<dbReference type="Gene3D" id="3.90.1110.10">
    <property type="entry name" value="RNA polymerase Rpb2, domain 2"/>
    <property type="match status" value="1"/>
</dbReference>
<dbReference type="InterPro" id="IPR007645">
    <property type="entry name" value="RNA_pol_Rpb2_3"/>
</dbReference>
<dbReference type="NCBIfam" id="NF001616">
    <property type="entry name" value="PRK00405.1"/>
    <property type="match status" value="1"/>
</dbReference>
<sequence>MEIRNYSKIAEIVKQPDLVQIQTRSYNAFLQEDVSPNKRKNQGLETILRETFPIINYDETVSLHYIKYELGKPRYTPDECRQLKLIYGKPFRVWLRLNKGESVEEEVYLGEIPVMIGGGEFIINGTERVIVNQLHRSPGVDFVEELHAEKRMHSCRIIPERGSWIETEVGKKDILTIKIDQSGKFPATCFLRAMSEKYSRDEDIIRLFYETETVDTSDYASAHKLKDKYIVGRLVNPQTGEVLLEAGRQINENFVKIISDSNLKKIEIIKKMDDPLILNSLESDYTESHEDALLRVYARFRPGNPQQLEKAKQLIHDKFFDPKRYKLGLVGRFRLNRKLGQNIPDKEMTLQPEDYVNSIRYIIRLRKDEGSVDDIDHLGNRRLRTVDELFGEELRKGFLKLRRTVQERMSVKDYEQLTPRILINSRTIFSAIEYFFSRGELSQVLDQTNPLAQLTHERRLSALGPGGLNRKRAGFEVRDVHVSHYGRICPIETPEGTNIGLIASLSAYAAVDDYGFLITPYLKIKKGKLTNEIVYLRADEEEGKVLAPADAQPNFESRGLNKEILARFNGDFRLVDVKDVDYIDVSPKQLVGVSASLIPFLEHSDANRALMGSNMQRQAVPLLKTEPPLIATGMEKIVAKNSSMVVCAKNSGIVTKVTSEQIVIDDNDVYDLRKFIGLNEGTCLNQKPIVSEGQKVKKDDVIADGAATCNGELSLGANVLVAFMTWDGYNFEDAIVVSESLLEEDRYTSIHRDEFEVEVRETTLGREEFTRDIPNVSEKALSNLDENGIIR</sequence>
<dbReference type="InterPro" id="IPR037034">
    <property type="entry name" value="RNA_pol_Rpb2_2_sf"/>
</dbReference>
<protein>
    <recommendedName>
        <fullName evidence="1">DNA-directed RNA polymerase</fullName>
        <ecNumber evidence="1">2.7.7.6</ecNumber>
    </recommendedName>
</protein>
<dbReference type="GO" id="GO:0000428">
    <property type="term" value="C:DNA-directed RNA polymerase complex"/>
    <property type="evidence" value="ECO:0007669"/>
    <property type="project" value="UniProtKB-KW"/>
</dbReference>
<keyword evidence="4" id="KW-0548">Nucleotidyltransferase</keyword>
<dbReference type="Gene3D" id="2.30.150.10">
    <property type="entry name" value="DNA-directed RNA polymerase, beta subunit, external 1 domain"/>
    <property type="match status" value="1"/>
</dbReference>
<dbReference type="Gene3D" id="3.90.1100.10">
    <property type="match status" value="1"/>
</dbReference>
<comment type="catalytic activity">
    <reaction evidence="6">
        <text>RNA(n) + a ribonucleoside 5'-triphosphate = RNA(n+1) + diphosphate</text>
        <dbReference type="Rhea" id="RHEA:21248"/>
        <dbReference type="Rhea" id="RHEA-COMP:14527"/>
        <dbReference type="Rhea" id="RHEA-COMP:17342"/>
        <dbReference type="ChEBI" id="CHEBI:33019"/>
        <dbReference type="ChEBI" id="CHEBI:61557"/>
        <dbReference type="ChEBI" id="CHEBI:140395"/>
        <dbReference type="EC" id="2.7.7.6"/>
    </reaction>
</comment>
<evidence type="ECO:0000256" key="5">
    <source>
        <dbReference type="ARBA" id="ARBA00023163"/>
    </source>
</evidence>
<dbReference type="GO" id="GO:0006351">
    <property type="term" value="P:DNA-templated transcription"/>
    <property type="evidence" value="ECO:0007669"/>
    <property type="project" value="InterPro"/>
</dbReference>
<feature type="domain" description="RNA polymerase Rpb2" evidence="8">
    <location>
        <begin position="270"/>
        <end position="384"/>
    </location>
</feature>
<feature type="domain" description="RNA polymerase Rpb2" evidence="10">
    <location>
        <begin position="443"/>
        <end position="511"/>
    </location>
</feature>
<dbReference type="InterPro" id="IPR014724">
    <property type="entry name" value="RNA_pol_RPB2_OB-fold"/>
</dbReference>
<dbReference type="InterPro" id="IPR007642">
    <property type="entry name" value="RNA_pol_Rpb2_2"/>
</dbReference>
<evidence type="ECO:0000256" key="6">
    <source>
        <dbReference type="ARBA" id="ARBA00048552"/>
    </source>
</evidence>
<keyword evidence="2" id="KW-0240">DNA-directed RNA polymerase</keyword>
<evidence type="ECO:0000259" key="10">
    <source>
        <dbReference type="Pfam" id="PF04565"/>
    </source>
</evidence>
<dbReference type="InterPro" id="IPR007644">
    <property type="entry name" value="RNA_pol_bsu_protrusion"/>
</dbReference>
<comment type="caution">
    <text evidence="12">The sequence shown here is derived from an EMBL/GenBank/DDBJ whole genome shotgun (WGS) entry which is preliminary data.</text>
</comment>
<evidence type="ECO:0000313" key="12">
    <source>
        <dbReference type="EMBL" id="KKM01169.1"/>
    </source>
</evidence>
<dbReference type="InterPro" id="IPR042107">
    <property type="entry name" value="DNA-dir_RNA_pol_bsu_ext_1_sf"/>
</dbReference>
<dbReference type="AlphaFoldDB" id="A0A0F9GQU1"/>
<dbReference type="Pfam" id="PF04563">
    <property type="entry name" value="RNA_pol_Rpb2_1"/>
    <property type="match status" value="2"/>
</dbReference>
<dbReference type="EMBL" id="LAZR01017258">
    <property type="protein sequence ID" value="KKM01169.1"/>
    <property type="molecule type" value="Genomic_DNA"/>
</dbReference>
<dbReference type="GO" id="GO:0003899">
    <property type="term" value="F:DNA-directed RNA polymerase activity"/>
    <property type="evidence" value="ECO:0007669"/>
    <property type="project" value="UniProtKB-EC"/>
</dbReference>
<evidence type="ECO:0000259" key="7">
    <source>
        <dbReference type="Pfam" id="PF00562"/>
    </source>
</evidence>
<feature type="domain" description="DNA-directed RNA polymerase beta subunit external 1" evidence="11">
    <location>
        <begin position="521"/>
        <end position="586"/>
    </location>
</feature>
<proteinExistence type="predicted"/>
<keyword evidence="3" id="KW-0808">Transferase</keyword>
<dbReference type="GO" id="GO:0032549">
    <property type="term" value="F:ribonucleoside binding"/>
    <property type="evidence" value="ECO:0007669"/>
    <property type="project" value="InterPro"/>
</dbReference>
<dbReference type="PANTHER" id="PTHR20856">
    <property type="entry name" value="DNA-DIRECTED RNA POLYMERASE I SUBUNIT 2"/>
    <property type="match status" value="1"/>
</dbReference>
<dbReference type="InterPro" id="IPR015712">
    <property type="entry name" value="DNA-dir_RNA_pol_su2"/>
</dbReference>
<dbReference type="Pfam" id="PF10385">
    <property type="entry name" value="RNA_pol_Rpb2_45"/>
    <property type="match status" value="1"/>
</dbReference>
<organism evidence="12">
    <name type="scientific">marine sediment metagenome</name>
    <dbReference type="NCBI Taxonomy" id="412755"/>
    <lineage>
        <taxon>unclassified sequences</taxon>
        <taxon>metagenomes</taxon>
        <taxon>ecological metagenomes</taxon>
    </lineage>
</organism>
<feature type="domain" description="RNA polymerase beta subunit protrusion" evidence="9">
    <location>
        <begin position="118"/>
        <end position="428"/>
    </location>
</feature>
<evidence type="ECO:0000259" key="11">
    <source>
        <dbReference type="Pfam" id="PF10385"/>
    </source>
</evidence>
<dbReference type="EC" id="2.7.7.6" evidence="1"/>
<dbReference type="InterPro" id="IPR019462">
    <property type="entry name" value="DNA-dir_RNA_pol_bsu_external_1"/>
</dbReference>
<accession>A0A0F9GQU1</accession>
<dbReference type="Gene3D" id="2.40.50.100">
    <property type="match status" value="1"/>
</dbReference>
<dbReference type="Gene3D" id="2.40.50.150">
    <property type="match status" value="1"/>
</dbReference>
<evidence type="ECO:0000256" key="3">
    <source>
        <dbReference type="ARBA" id="ARBA00022679"/>
    </source>
</evidence>
<feature type="domain" description="RNA polymerase beta subunit protrusion" evidence="9">
    <location>
        <begin position="18"/>
        <end position="116"/>
    </location>
</feature>
<keyword evidence="5" id="KW-0804">Transcription</keyword>